<organism evidence="2 3">
    <name type="scientific">Haemophilus parahaemolyticus</name>
    <dbReference type="NCBI Taxonomy" id="735"/>
    <lineage>
        <taxon>Bacteria</taxon>
        <taxon>Pseudomonadati</taxon>
        <taxon>Pseudomonadota</taxon>
        <taxon>Gammaproteobacteria</taxon>
        <taxon>Pasteurellales</taxon>
        <taxon>Pasteurellaceae</taxon>
        <taxon>Haemophilus</taxon>
    </lineage>
</organism>
<dbReference type="AlphaFoldDB" id="A0A369ZJS8"/>
<protein>
    <submittedName>
        <fullName evidence="2">DUF927 domain-containing protein</fullName>
    </submittedName>
</protein>
<dbReference type="EMBL" id="QEQD01000002">
    <property type="protein sequence ID" value="RDF05316.1"/>
    <property type="molecule type" value="Genomic_DNA"/>
</dbReference>
<name>A0A369ZJS8_HAEPH</name>
<reference evidence="2 3" key="1">
    <citation type="submission" date="2018-05" db="EMBL/GenBank/DDBJ databases">
        <title>Draft Genome Sequences for a Diverse set of 7 Haemophilus Species.</title>
        <authorList>
            <person name="Nichols M."/>
            <person name="Topaz N."/>
            <person name="Wang X."/>
            <person name="Wang X."/>
            <person name="Boxrud D."/>
        </authorList>
    </citation>
    <scope>NUCLEOTIDE SEQUENCE [LARGE SCALE GENOMIC DNA]</scope>
    <source>
        <strain evidence="2 3">C2010039593</strain>
    </source>
</reference>
<accession>A0A369ZJS8</accession>
<gene>
    <name evidence="2" type="ORF">DPV98_02655</name>
</gene>
<sequence length="739" mass="83972">MKLNQRAKMARFAKLQQAGKFDEIIAMIGTDAEPYNKIGQELVLKELLKLNPQHKAVLIGKQELANLPYIQFAPDGNECKAISFYKLGEVTQRELDLLAVAIAYNAPNIEVIRFFDNAGQPLNDENGEQISGYFADFVQRIRSGDVSPVMLQYLEAPQQQADKTAPYFDEREVNGVKGLFYIKPQIDKETGEILSERERWTCSPLTLKGEGYNESGEAYYIFEWMHPQRNKPHTEAIPLSSFGKSAGWEIMQKYGLKMTNESYLNKLADHFHFNGNHETKWTVTEITGWKNEAYLLPSGEVIGQATPPVLFKNQNDGENPYQTKGTLEGWQNAIGANVRNNAFMMLSVGCSLASPLLKLVNAKSFGVHLYNDSSKGKTTALNIANSVWGNPEGLDQKWNQTPVAMMNNAQSRNDNFLTLDEIGQCKNFDDLEQTAYLLFNETGRTRGKKDGGNQQISKWKITALSTGEIDLEGFLQSKGRNIQAGSLVRLLNIPMEEPSHLHQFRTAKEHADHLNEAVGEYYGVVGREWLKFIINHKEEVKTAFKHYRALWLERLPKEADSQVQRVVNNFAILETALQLAGFLTGWTESENREAVIKCFNSWIAIFGTRSKEETNIIEQFNGWLQQAQHTDFIEVYADYKQGAKPTGRTVAGYKMLVSADNPKEHFLIYPTVFKEATKGRAKEVILRALRNAKMLDTTLEKNRNYPYQKKISAKLEKNRPACYVVFHLETDDEEDKEKE</sequence>
<dbReference type="Pfam" id="PF06048">
    <property type="entry name" value="DUF927"/>
    <property type="match status" value="1"/>
</dbReference>
<dbReference type="Proteomes" id="UP000253999">
    <property type="component" value="Unassembled WGS sequence"/>
</dbReference>
<dbReference type="RefSeq" id="WP_111312533.1">
    <property type="nucleotide sequence ID" value="NZ_QEQD01000002.1"/>
</dbReference>
<dbReference type="InterPro" id="IPR009270">
    <property type="entry name" value="DUF927"/>
</dbReference>
<evidence type="ECO:0000259" key="1">
    <source>
        <dbReference type="Pfam" id="PF06048"/>
    </source>
</evidence>
<evidence type="ECO:0000313" key="3">
    <source>
        <dbReference type="Proteomes" id="UP000253999"/>
    </source>
</evidence>
<evidence type="ECO:0000313" key="2">
    <source>
        <dbReference type="EMBL" id="RDF05316.1"/>
    </source>
</evidence>
<comment type="caution">
    <text evidence="2">The sequence shown here is derived from an EMBL/GenBank/DDBJ whole genome shotgun (WGS) entry which is preliminary data.</text>
</comment>
<proteinExistence type="predicted"/>
<feature type="domain" description="DUF927" evidence="1">
    <location>
        <begin position="188"/>
        <end position="455"/>
    </location>
</feature>